<gene>
    <name evidence="1" type="ORF">N8T08_000689</name>
</gene>
<reference evidence="1 2" key="1">
    <citation type="journal article" date="2023" name="ACS Omega">
        <title>Identification of the Neoaspergillic Acid Biosynthesis Gene Cluster by Establishing an In Vitro CRISPR-Ribonucleoprotein Genetic System in Aspergillus melleus.</title>
        <authorList>
            <person name="Yuan B."/>
            <person name="Grau M.F."/>
            <person name="Murata R.M."/>
            <person name="Torok T."/>
            <person name="Venkateswaran K."/>
            <person name="Stajich J.E."/>
            <person name="Wang C.C.C."/>
        </authorList>
    </citation>
    <scope>NUCLEOTIDE SEQUENCE [LARGE SCALE GENOMIC DNA]</scope>
    <source>
        <strain evidence="1 2">IMV 1140</strain>
    </source>
</reference>
<organism evidence="1 2">
    <name type="scientific">Aspergillus melleus</name>
    <dbReference type="NCBI Taxonomy" id="138277"/>
    <lineage>
        <taxon>Eukaryota</taxon>
        <taxon>Fungi</taxon>
        <taxon>Dikarya</taxon>
        <taxon>Ascomycota</taxon>
        <taxon>Pezizomycotina</taxon>
        <taxon>Eurotiomycetes</taxon>
        <taxon>Eurotiomycetidae</taxon>
        <taxon>Eurotiales</taxon>
        <taxon>Aspergillaceae</taxon>
        <taxon>Aspergillus</taxon>
        <taxon>Aspergillus subgen. Circumdati</taxon>
    </lineage>
</organism>
<sequence>MASLQQPFVSYFIAQNASQSQGTAAQVLTAVDDFIHSHSPSTLVLGAIFATTIAVSLHVVLKNSVLHPLRNVPGVWFAGLTSWYEFYFDVIRNGTYIHYWDDWHKSYNSSIIRVSPNHVHVNDPEFYKKLFAIGSPFRKARCFYHAFGLSSAIGSEWDPKTHHRHRAAMNPGFSPKSLASFTPTILRHTRGSMDDIAARGRKGMAIIVPRHAKSLTVDVVSEVTFGRPLGLIGSLDEEPIVLRDLSAFMSQFHMVKHIPAWRWLLTNIPGGLSKQLMPGYFDLREKALDCVNELIEERKNQNRSQEEYTEGAGFIFELLLRPNPKKGYKPPDAAAMVDEGCAFIVGGSDTTGFTIEAVTYTVLKYPGVFQRLREELDAASSIIKDDFDIHGILRLPWLSAVIKETMRLFTPTPGPLPREVPPEGVQVGPYFLPGGTIVSHSLQSLHHNPDIFPDPESFKPERWLGEQGTKLTEWWNPFSRGTRSCIGQYLALNEIHSFIAHLFLRFDLELFQTDERSVEWVEHMFTKFRDPIQVKVRKDRWAEL</sequence>
<evidence type="ECO:0000313" key="2">
    <source>
        <dbReference type="Proteomes" id="UP001177260"/>
    </source>
</evidence>
<protein>
    <submittedName>
        <fullName evidence="1">Uncharacterized protein</fullName>
    </submittedName>
</protein>
<keyword evidence="2" id="KW-1185">Reference proteome</keyword>
<dbReference type="Proteomes" id="UP001177260">
    <property type="component" value="Unassembled WGS sequence"/>
</dbReference>
<proteinExistence type="predicted"/>
<dbReference type="EMBL" id="JAOPJF010000105">
    <property type="protein sequence ID" value="KAK1139549.1"/>
    <property type="molecule type" value="Genomic_DNA"/>
</dbReference>
<evidence type="ECO:0000313" key="1">
    <source>
        <dbReference type="EMBL" id="KAK1139549.1"/>
    </source>
</evidence>
<accession>A0ACC3APP6</accession>
<comment type="caution">
    <text evidence="1">The sequence shown here is derived from an EMBL/GenBank/DDBJ whole genome shotgun (WGS) entry which is preliminary data.</text>
</comment>
<name>A0ACC3APP6_9EURO</name>